<dbReference type="AlphaFoldDB" id="A0A9Q4KZT6"/>
<gene>
    <name evidence="2" type="ORF">NDI89_04535</name>
</gene>
<feature type="compositionally biased region" description="Basic and acidic residues" evidence="1">
    <location>
        <begin position="60"/>
        <end position="71"/>
    </location>
</feature>
<dbReference type="EMBL" id="JAMQOT010000001">
    <property type="protein sequence ID" value="MDF9744849.1"/>
    <property type="molecule type" value="Genomic_DNA"/>
</dbReference>
<accession>A0A9Q4KZT6</accession>
<reference evidence="2" key="1">
    <citation type="submission" date="2022-06" db="EMBL/GenBank/DDBJ databases">
        <title>Natrinema sp. a new haloarchaeum isolate from saline soil.</title>
        <authorList>
            <person name="Strakova D."/>
            <person name="Galisteo C."/>
            <person name="Sanchez-Porro C."/>
            <person name="Ventosa A."/>
        </authorList>
    </citation>
    <scope>NUCLEOTIDE SEQUENCE</scope>
    <source>
        <strain evidence="2">S1CR25-10</strain>
    </source>
</reference>
<protein>
    <submittedName>
        <fullName evidence="2">Uncharacterized protein</fullName>
    </submittedName>
</protein>
<dbReference type="RefSeq" id="WP_277520321.1">
    <property type="nucleotide sequence ID" value="NZ_JAMQOT010000001.1"/>
</dbReference>
<keyword evidence="3" id="KW-1185">Reference proteome</keyword>
<feature type="region of interest" description="Disordered" evidence="1">
    <location>
        <begin position="41"/>
        <end position="71"/>
    </location>
</feature>
<name>A0A9Q4KZT6_9EURY</name>
<evidence type="ECO:0000313" key="3">
    <source>
        <dbReference type="Proteomes" id="UP001154061"/>
    </source>
</evidence>
<comment type="caution">
    <text evidence="2">The sequence shown here is derived from an EMBL/GenBank/DDBJ whole genome shotgun (WGS) entry which is preliminary data.</text>
</comment>
<sequence>MPSAYCGECGWQYRAEDGETGDCSRAMIDHFVETGHSPVERCDAADRLSNDEGVETAIEPTERGPDPSKKR</sequence>
<evidence type="ECO:0000313" key="2">
    <source>
        <dbReference type="EMBL" id="MDF9744849.1"/>
    </source>
</evidence>
<evidence type="ECO:0000256" key="1">
    <source>
        <dbReference type="SAM" id="MobiDB-lite"/>
    </source>
</evidence>
<proteinExistence type="predicted"/>
<dbReference type="Proteomes" id="UP001154061">
    <property type="component" value="Unassembled WGS sequence"/>
</dbReference>
<organism evidence="2 3">
    <name type="scientific">Natrinema salsiterrestre</name>
    <dbReference type="NCBI Taxonomy" id="2950540"/>
    <lineage>
        <taxon>Archaea</taxon>
        <taxon>Methanobacteriati</taxon>
        <taxon>Methanobacteriota</taxon>
        <taxon>Stenosarchaea group</taxon>
        <taxon>Halobacteria</taxon>
        <taxon>Halobacteriales</taxon>
        <taxon>Natrialbaceae</taxon>
        <taxon>Natrinema</taxon>
    </lineage>
</organism>
<feature type="compositionally biased region" description="Basic and acidic residues" evidence="1">
    <location>
        <begin position="41"/>
        <end position="50"/>
    </location>
</feature>